<feature type="transmembrane region" description="Helical" evidence="1">
    <location>
        <begin position="170"/>
        <end position="189"/>
    </location>
</feature>
<name>A0A2M7U4M5_9BACT</name>
<sequence>MDTPASFSFNPVSVSTTQGELVPVDILIHSDNKSVISADVWIKFDPNILELADDQSNVVTNGDLFQITDVKTITPGTVYLYALNQSKTSQTPANGKIATIILRAKSSGNTLLQFHCVPFDEKASQIIEFDAKLTNIIDCNSTRNHTTEIVISKDAQVLGASTTRSVSLKGYITLVVLILVLISVFIWRYQKISKEIEKK</sequence>
<reference evidence="4" key="1">
    <citation type="submission" date="2017-09" db="EMBL/GenBank/DDBJ databases">
        <title>Depth-based differentiation of microbial function through sediment-hosted aquifers and enrichment of novel symbionts in the deep terrestrial subsurface.</title>
        <authorList>
            <person name="Probst A.J."/>
            <person name="Ladd B."/>
            <person name="Jarett J.K."/>
            <person name="Geller-Mcgrath D.E."/>
            <person name="Sieber C.M.K."/>
            <person name="Emerson J.B."/>
            <person name="Anantharaman K."/>
            <person name="Thomas B.C."/>
            <person name="Malmstrom R."/>
            <person name="Stieglmeier M."/>
            <person name="Klingl A."/>
            <person name="Woyke T."/>
            <person name="Ryan C.M."/>
            <person name="Banfield J.F."/>
        </authorList>
    </citation>
    <scope>NUCLEOTIDE SEQUENCE [LARGE SCALE GENOMIC DNA]</scope>
</reference>
<dbReference type="GO" id="GO:0000272">
    <property type="term" value="P:polysaccharide catabolic process"/>
    <property type="evidence" value="ECO:0007669"/>
    <property type="project" value="InterPro"/>
</dbReference>
<feature type="domain" description="Cohesin" evidence="2">
    <location>
        <begin position="13"/>
        <end position="110"/>
    </location>
</feature>
<dbReference type="GO" id="GO:0030246">
    <property type="term" value="F:carbohydrate binding"/>
    <property type="evidence" value="ECO:0007669"/>
    <property type="project" value="InterPro"/>
</dbReference>
<dbReference type="SUPFAM" id="SSF49384">
    <property type="entry name" value="Carbohydrate-binding domain"/>
    <property type="match status" value="1"/>
</dbReference>
<dbReference type="Proteomes" id="UP000230027">
    <property type="component" value="Unassembled WGS sequence"/>
</dbReference>
<evidence type="ECO:0000259" key="2">
    <source>
        <dbReference type="Pfam" id="PF00963"/>
    </source>
</evidence>
<dbReference type="InterPro" id="IPR002102">
    <property type="entry name" value="Cohesin_dom"/>
</dbReference>
<dbReference type="Pfam" id="PF00963">
    <property type="entry name" value="Cohesin"/>
    <property type="match status" value="1"/>
</dbReference>
<protein>
    <recommendedName>
        <fullName evidence="2">Cohesin domain-containing protein</fullName>
    </recommendedName>
</protein>
<dbReference type="Gene3D" id="2.60.40.680">
    <property type="match status" value="1"/>
</dbReference>
<evidence type="ECO:0000256" key="1">
    <source>
        <dbReference type="SAM" id="Phobius"/>
    </source>
</evidence>
<keyword evidence="1" id="KW-0812">Transmembrane</keyword>
<comment type="caution">
    <text evidence="3">The sequence shown here is derived from an EMBL/GenBank/DDBJ whole genome shotgun (WGS) entry which is preliminary data.</text>
</comment>
<evidence type="ECO:0000313" key="4">
    <source>
        <dbReference type="Proteomes" id="UP000230027"/>
    </source>
</evidence>
<dbReference type="AlphaFoldDB" id="A0A2M7U4M5"/>
<gene>
    <name evidence="3" type="ORF">COY14_01875</name>
</gene>
<proteinExistence type="predicted"/>
<accession>A0A2M7U4M5</accession>
<evidence type="ECO:0000313" key="3">
    <source>
        <dbReference type="EMBL" id="PIZ65629.1"/>
    </source>
</evidence>
<dbReference type="InterPro" id="IPR008965">
    <property type="entry name" value="CBM2/CBM3_carb-bd_dom_sf"/>
</dbReference>
<organism evidence="3 4">
    <name type="scientific">Candidatus Roizmanbacteria bacterium CG_4_10_14_0_2_um_filter_36_9</name>
    <dbReference type="NCBI Taxonomy" id="1974823"/>
    <lineage>
        <taxon>Bacteria</taxon>
        <taxon>Candidatus Roizmaniibacteriota</taxon>
    </lineage>
</organism>
<keyword evidence="1" id="KW-0472">Membrane</keyword>
<keyword evidence="1" id="KW-1133">Transmembrane helix</keyword>
<dbReference type="EMBL" id="PFOD01000042">
    <property type="protein sequence ID" value="PIZ65629.1"/>
    <property type="molecule type" value="Genomic_DNA"/>
</dbReference>